<evidence type="ECO:0000256" key="1">
    <source>
        <dbReference type="ARBA" id="ARBA00004651"/>
    </source>
</evidence>
<keyword evidence="6 7" id="KW-0472">Membrane</keyword>
<dbReference type="PANTHER" id="PTHR23514:SF3">
    <property type="entry name" value="BYPASS OF STOP CODON PROTEIN 6"/>
    <property type="match status" value="1"/>
</dbReference>
<organism evidence="9 10">
    <name type="scientific">Actinocrinis puniceicyclus</name>
    <dbReference type="NCBI Taxonomy" id="977794"/>
    <lineage>
        <taxon>Bacteria</taxon>
        <taxon>Bacillati</taxon>
        <taxon>Actinomycetota</taxon>
        <taxon>Actinomycetes</taxon>
        <taxon>Catenulisporales</taxon>
        <taxon>Actinospicaceae</taxon>
        <taxon>Actinocrinis</taxon>
    </lineage>
</organism>
<keyword evidence="5 7" id="KW-1133">Transmembrane helix</keyword>
<evidence type="ECO:0000256" key="4">
    <source>
        <dbReference type="ARBA" id="ARBA00022692"/>
    </source>
</evidence>
<feature type="transmembrane region" description="Helical" evidence="7">
    <location>
        <begin position="133"/>
        <end position="152"/>
    </location>
</feature>
<evidence type="ECO:0000313" key="10">
    <source>
        <dbReference type="Proteomes" id="UP000677913"/>
    </source>
</evidence>
<dbReference type="EMBL" id="JAGSXH010000009">
    <property type="protein sequence ID" value="MBS2962249.1"/>
    <property type="molecule type" value="Genomic_DNA"/>
</dbReference>
<evidence type="ECO:0000256" key="2">
    <source>
        <dbReference type="ARBA" id="ARBA00008335"/>
    </source>
</evidence>
<comment type="caution">
    <text evidence="9">The sequence shown here is derived from an EMBL/GenBank/DDBJ whole genome shotgun (WGS) entry which is preliminary data.</text>
</comment>
<reference evidence="9" key="1">
    <citation type="submission" date="2021-04" db="EMBL/GenBank/DDBJ databases">
        <title>Genome based classification of Actinospica acidithermotolerans sp. nov., an actinobacterium isolated from an Indonesian hot spring.</title>
        <authorList>
            <person name="Kusuma A.B."/>
            <person name="Putra K.E."/>
            <person name="Nafisah S."/>
            <person name="Loh J."/>
            <person name="Nouioui I."/>
            <person name="Goodfellow M."/>
        </authorList>
    </citation>
    <scope>NUCLEOTIDE SEQUENCE</scope>
    <source>
        <strain evidence="9">DSM 45618</strain>
    </source>
</reference>
<keyword evidence="4 7" id="KW-0812">Transmembrane</keyword>
<dbReference type="GO" id="GO:0005886">
    <property type="term" value="C:plasma membrane"/>
    <property type="evidence" value="ECO:0007669"/>
    <property type="project" value="UniProtKB-SubCell"/>
</dbReference>
<sequence length="423" mass="43382">MSDHNRSSVAASYWAFVLVGVGAGAGGVLLPAQIADYGVDRTRIGITFFVFSAGFMLAGSTVGALMHRIGTRNALATGTAVFVLSDLYVATHPTFAGLVIVQLLLGYGGGVVESVLNTHLARLPRSAQRVNRLHAFFGVGALLGPLLATWMLRSWSWPSVYLVIALLNVPLLVGVLLVFPSAVRPGGGPAVAVAPGPGVQPPTAAASASAADPAQHGRGLLAAALRERAVLLGALFLAVYVGLEVSIGNWGFSFLVDGRTQSPLIAGYALSGYWLGLTAGRFVISPVASRAGLSDVAVSFGCLAGILAACVLVWAASAAVAAAAGFALLGFFLGPLFPTTMAITPRLAEPRLVPTAIGFINGVSVVGGSALPWLAGTIAQAAGIMTLIPFCIALTVLLLLIWWRLARHAPAPREASSAGLDYA</sequence>
<feature type="transmembrane region" description="Helical" evidence="7">
    <location>
        <begin position="322"/>
        <end position="344"/>
    </location>
</feature>
<dbReference type="PROSITE" id="PS50850">
    <property type="entry name" value="MFS"/>
    <property type="match status" value="1"/>
</dbReference>
<dbReference type="PANTHER" id="PTHR23514">
    <property type="entry name" value="BYPASS OF STOP CODON PROTEIN 6"/>
    <property type="match status" value="1"/>
</dbReference>
<keyword evidence="3" id="KW-0813">Transport</keyword>
<dbReference type="SUPFAM" id="SSF103473">
    <property type="entry name" value="MFS general substrate transporter"/>
    <property type="match status" value="1"/>
</dbReference>
<feature type="transmembrane region" description="Helical" evidence="7">
    <location>
        <begin position="87"/>
        <end position="112"/>
    </location>
</feature>
<feature type="transmembrane region" description="Helical" evidence="7">
    <location>
        <begin position="356"/>
        <end position="375"/>
    </location>
</feature>
<dbReference type="AlphaFoldDB" id="A0A8J7WM15"/>
<comment type="subcellular location">
    <subcellularLocation>
        <location evidence="1">Cell membrane</location>
        <topology evidence="1">Multi-pass membrane protein</topology>
    </subcellularLocation>
</comment>
<dbReference type="InterPro" id="IPR051788">
    <property type="entry name" value="MFS_Transporter"/>
</dbReference>
<feature type="transmembrane region" description="Helical" evidence="7">
    <location>
        <begin position="229"/>
        <end position="252"/>
    </location>
</feature>
<dbReference type="Gene3D" id="1.20.1250.20">
    <property type="entry name" value="MFS general substrate transporter like domains"/>
    <property type="match status" value="1"/>
</dbReference>
<dbReference type="GO" id="GO:0022857">
    <property type="term" value="F:transmembrane transporter activity"/>
    <property type="evidence" value="ECO:0007669"/>
    <property type="project" value="InterPro"/>
</dbReference>
<dbReference type="InterPro" id="IPR011701">
    <property type="entry name" value="MFS"/>
</dbReference>
<dbReference type="Proteomes" id="UP000677913">
    <property type="component" value="Unassembled WGS sequence"/>
</dbReference>
<feature type="transmembrane region" description="Helical" evidence="7">
    <location>
        <begin position="158"/>
        <end position="179"/>
    </location>
</feature>
<feature type="transmembrane region" description="Helical" evidence="7">
    <location>
        <begin position="44"/>
        <end position="67"/>
    </location>
</feature>
<feature type="transmembrane region" description="Helical" evidence="7">
    <location>
        <begin position="381"/>
        <end position="403"/>
    </location>
</feature>
<comment type="similarity">
    <text evidence="2">Belongs to the major facilitator superfamily.</text>
</comment>
<feature type="transmembrane region" description="Helical" evidence="7">
    <location>
        <begin position="264"/>
        <end position="284"/>
    </location>
</feature>
<name>A0A8J7WM15_9ACTN</name>
<keyword evidence="10" id="KW-1185">Reference proteome</keyword>
<proteinExistence type="inferred from homology"/>
<dbReference type="InterPro" id="IPR036259">
    <property type="entry name" value="MFS_trans_sf"/>
</dbReference>
<dbReference type="Pfam" id="PF07690">
    <property type="entry name" value="MFS_1"/>
    <property type="match status" value="2"/>
</dbReference>
<accession>A0A8J7WM15</accession>
<dbReference type="RefSeq" id="WP_211464700.1">
    <property type="nucleotide sequence ID" value="NZ_JAGSXH010000009.1"/>
</dbReference>
<evidence type="ECO:0000313" key="9">
    <source>
        <dbReference type="EMBL" id="MBS2962249.1"/>
    </source>
</evidence>
<feature type="domain" description="Major facilitator superfamily (MFS) profile" evidence="8">
    <location>
        <begin position="8"/>
        <end position="407"/>
    </location>
</feature>
<evidence type="ECO:0000256" key="7">
    <source>
        <dbReference type="SAM" id="Phobius"/>
    </source>
</evidence>
<evidence type="ECO:0000259" key="8">
    <source>
        <dbReference type="PROSITE" id="PS50850"/>
    </source>
</evidence>
<gene>
    <name evidence="9" type="ORF">KGA66_04275</name>
</gene>
<dbReference type="InterPro" id="IPR020846">
    <property type="entry name" value="MFS_dom"/>
</dbReference>
<evidence type="ECO:0000256" key="3">
    <source>
        <dbReference type="ARBA" id="ARBA00022448"/>
    </source>
</evidence>
<evidence type="ECO:0000256" key="5">
    <source>
        <dbReference type="ARBA" id="ARBA00022989"/>
    </source>
</evidence>
<feature type="transmembrane region" description="Helical" evidence="7">
    <location>
        <begin position="296"/>
        <end position="316"/>
    </location>
</feature>
<evidence type="ECO:0000256" key="6">
    <source>
        <dbReference type="ARBA" id="ARBA00023136"/>
    </source>
</evidence>
<protein>
    <submittedName>
        <fullName evidence="9">MFS transporter</fullName>
    </submittedName>
</protein>
<feature type="transmembrane region" description="Helical" evidence="7">
    <location>
        <begin position="12"/>
        <end position="32"/>
    </location>
</feature>